<keyword evidence="8" id="KW-0547">Nucleotide-binding</keyword>
<dbReference type="Proteomes" id="UP000280935">
    <property type="component" value="Unassembled WGS sequence"/>
</dbReference>
<reference evidence="8 9" key="1">
    <citation type="submission" date="2018-11" db="EMBL/GenBank/DDBJ databases">
        <title>Genomes From Bacteria Associated with the Canine Oral Cavity: a Test Case for Automated Genome-Based Taxonomic Assignment.</title>
        <authorList>
            <person name="Coil D.A."/>
            <person name="Jospin G."/>
            <person name="Darling A.E."/>
            <person name="Wallis C."/>
            <person name="Davis I.J."/>
            <person name="Harris S."/>
            <person name="Eisen J.A."/>
            <person name="Holcombe L.J."/>
            <person name="O'Flynn C."/>
        </authorList>
    </citation>
    <scope>NUCLEOTIDE SEQUENCE [LARGE SCALE GENOMIC DNA]</scope>
    <source>
        <strain evidence="8 9">OH2822_COT-296</strain>
    </source>
</reference>
<name>A0A3P1WQA5_9ACTN</name>
<proteinExistence type="predicted"/>
<dbReference type="OrthoDB" id="4966664at2"/>
<evidence type="ECO:0000313" key="9">
    <source>
        <dbReference type="Proteomes" id="UP000280935"/>
    </source>
</evidence>
<dbReference type="RefSeq" id="WP_125228826.1">
    <property type="nucleotide sequence ID" value="NZ_RQYT01000039.1"/>
</dbReference>
<dbReference type="InterPro" id="IPR017871">
    <property type="entry name" value="ABC_transporter-like_CS"/>
</dbReference>
<dbReference type="Pfam" id="PF00005">
    <property type="entry name" value="ABC_tran"/>
    <property type="match status" value="1"/>
</dbReference>
<evidence type="ECO:0000256" key="4">
    <source>
        <dbReference type="ARBA" id="ARBA00023136"/>
    </source>
</evidence>
<dbReference type="InterPro" id="IPR039421">
    <property type="entry name" value="Type_1_exporter"/>
</dbReference>
<sequence>MTRAGLIRAVIAPRWLPLVLAVALLAVAAAVHMAIPWFLGRIIDEGLLQRDAGAVLRWGVALAAVSLVNPLAYTLGHRLLALAEADARRDINLRVNDRAARGGRAAPGRSVGETVNVVTGDNETVASALSTVGHGSMNLLAFTLGVVLVWTINMWLGLAIAVGVLATTMIAGPLLGRLEERWNRYRHTLATTTDMAADTMKGLRVLRGLGGEQRFLDRYRRQSHALVADSYALSNHSSWIQALQQAIPFVYMTAVIWLGARLALDGQITVGELGAAFGYATGLVMYSGSLLGNAHSIVSIRVAADRIVRHLAPTPATPAPRPATPDLRSVPVARGKLTVLVPARMADAGEAMAAFAEDHAASSALLVADDDYLFAGTLAEVLNVTPGAVDETLAVVSGGDIGTSIRVSEHQTVLDRGLNLSGGQRQRLAVARGIARNTAVLLLNDPTSAVDAATEMEIAQRIKQARSGSTTIVATRSLIWRSHADAVVDLRGDPGPLALRWVDPAAAPTPGGDDA</sequence>
<dbReference type="PANTHER" id="PTHR43394:SF1">
    <property type="entry name" value="ATP-BINDING CASSETTE SUB-FAMILY B MEMBER 10, MITOCHONDRIAL"/>
    <property type="match status" value="1"/>
</dbReference>
<keyword evidence="8" id="KW-0067">ATP-binding</keyword>
<dbReference type="GO" id="GO:0005886">
    <property type="term" value="C:plasma membrane"/>
    <property type="evidence" value="ECO:0007669"/>
    <property type="project" value="UniProtKB-SubCell"/>
</dbReference>
<feature type="transmembrane region" description="Helical" evidence="5">
    <location>
        <begin position="55"/>
        <end position="75"/>
    </location>
</feature>
<gene>
    <name evidence="8" type="ORF">EII35_12625</name>
</gene>
<dbReference type="Gene3D" id="1.20.1560.10">
    <property type="entry name" value="ABC transporter type 1, transmembrane domain"/>
    <property type="match status" value="1"/>
</dbReference>
<dbReference type="GO" id="GO:0015421">
    <property type="term" value="F:ABC-type oligopeptide transporter activity"/>
    <property type="evidence" value="ECO:0007669"/>
    <property type="project" value="TreeGrafter"/>
</dbReference>
<dbReference type="GO" id="GO:0016887">
    <property type="term" value="F:ATP hydrolysis activity"/>
    <property type="evidence" value="ECO:0007669"/>
    <property type="project" value="InterPro"/>
</dbReference>
<feature type="domain" description="ABC transmembrane type-1" evidence="7">
    <location>
        <begin position="19"/>
        <end position="299"/>
    </location>
</feature>
<evidence type="ECO:0000256" key="1">
    <source>
        <dbReference type="ARBA" id="ARBA00004651"/>
    </source>
</evidence>
<feature type="domain" description="ABC transporter" evidence="6">
    <location>
        <begin position="302"/>
        <end position="510"/>
    </location>
</feature>
<evidence type="ECO:0000256" key="5">
    <source>
        <dbReference type="SAM" id="Phobius"/>
    </source>
</evidence>
<comment type="caution">
    <text evidence="8">The sequence shown here is derived from an EMBL/GenBank/DDBJ whole genome shotgun (WGS) entry which is preliminary data.</text>
</comment>
<dbReference type="InterPro" id="IPR036640">
    <property type="entry name" value="ABC1_TM_sf"/>
</dbReference>
<dbReference type="Pfam" id="PF00664">
    <property type="entry name" value="ABC_membrane"/>
    <property type="match status" value="1"/>
</dbReference>
<dbReference type="PANTHER" id="PTHR43394">
    <property type="entry name" value="ATP-DEPENDENT PERMEASE MDL1, MITOCHONDRIAL"/>
    <property type="match status" value="1"/>
</dbReference>
<evidence type="ECO:0000256" key="2">
    <source>
        <dbReference type="ARBA" id="ARBA00022692"/>
    </source>
</evidence>
<evidence type="ECO:0000256" key="3">
    <source>
        <dbReference type="ARBA" id="ARBA00022989"/>
    </source>
</evidence>
<dbReference type="InterPro" id="IPR003439">
    <property type="entry name" value="ABC_transporter-like_ATP-bd"/>
</dbReference>
<dbReference type="InterPro" id="IPR011527">
    <property type="entry name" value="ABC1_TM_dom"/>
</dbReference>
<dbReference type="PROSITE" id="PS50929">
    <property type="entry name" value="ABC_TM1F"/>
    <property type="match status" value="1"/>
</dbReference>
<dbReference type="AlphaFoldDB" id="A0A3P1WQA5"/>
<keyword evidence="3 5" id="KW-1133">Transmembrane helix</keyword>
<dbReference type="SUPFAM" id="SSF52540">
    <property type="entry name" value="P-loop containing nucleoside triphosphate hydrolases"/>
    <property type="match status" value="1"/>
</dbReference>
<dbReference type="PROSITE" id="PS50893">
    <property type="entry name" value="ABC_TRANSPORTER_2"/>
    <property type="match status" value="1"/>
</dbReference>
<evidence type="ECO:0000259" key="6">
    <source>
        <dbReference type="PROSITE" id="PS50893"/>
    </source>
</evidence>
<dbReference type="Gene3D" id="3.40.50.300">
    <property type="entry name" value="P-loop containing nucleotide triphosphate hydrolases"/>
    <property type="match status" value="1"/>
</dbReference>
<keyword evidence="4 5" id="KW-0472">Membrane</keyword>
<organism evidence="8 9">
    <name type="scientific">Arachnia propionica</name>
    <dbReference type="NCBI Taxonomy" id="1750"/>
    <lineage>
        <taxon>Bacteria</taxon>
        <taxon>Bacillati</taxon>
        <taxon>Actinomycetota</taxon>
        <taxon>Actinomycetes</taxon>
        <taxon>Propionibacteriales</taxon>
        <taxon>Propionibacteriaceae</taxon>
        <taxon>Arachnia</taxon>
    </lineage>
</organism>
<feature type="transmembrane region" description="Helical" evidence="5">
    <location>
        <begin position="12"/>
        <end position="35"/>
    </location>
</feature>
<dbReference type="PROSITE" id="PS00211">
    <property type="entry name" value="ABC_TRANSPORTER_1"/>
    <property type="match status" value="1"/>
</dbReference>
<dbReference type="SUPFAM" id="SSF90123">
    <property type="entry name" value="ABC transporter transmembrane region"/>
    <property type="match status" value="1"/>
</dbReference>
<dbReference type="GO" id="GO:0005524">
    <property type="term" value="F:ATP binding"/>
    <property type="evidence" value="ECO:0007669"/>
    <property type="project" value="UniProtKB-KW"/>
</dbReference>
<accession>A0A3P1WQA5</accession>
<dbReference type="CDD" id="cd07346">
    <property type="entry name" value="ABC_6TM_exporters"/>
    <property type="match status" value="1"/>
</dbReference>
<evidence type="ECO:0000259" key="7">
    <source>
        <dbReference type="PROSITE" id="PS50929"/>
    </source>
</evidence>
<evidence type="ECO:0000313" key="8">
    <source>
        <dbReference type="EMBL" id="RRD48455.1"/>
    </source>
</evidence>
<dbReference type="EMBL" id="RQYT01000039">
    <property type="protein sequence ID" value="RRD48455.1"/>
    <property type="molecule type" value="Genomic_DNA"/>
</dbReference>
<comment type="subcellular location">
    <subcellularLocation>
        <location evidence="1">Cell membrane</location>
        <topology evidence="1">Multi-pass membrane protein</topology>
    </subcellularLocation>
</comment>
<keyword evidence="2 5" id="KW-0812">Transmembrane</keyword>
<protein>
    <submittedName>
        <fullName evidence="8">ABC transporter ATP-binding protein</fullName>
    </submittedName>
</protein>
<dbReference type="InterPro" id="IPR027417">
    <property type="entry name" value="P-loop_NTPase"/>
</dbReference>